<dbReference type="PROSITE" id="PS50893">
    <property type="entry name" value="ABC_TRANSPORTER_2"/>
    <property type="match status" value="1"/>
</dbReference>
<dbReference type="InterPro" id="IPR003439">
    <property type="entry name" value="ABC_transporter-like_ATP-bd"/>
</dbReference>
<keyword evidence="2" id="KW-0067">ATP-binding</keyword>
<gene>
    <name evidence="5" type="ORF">PAPYR_9323</name>
</gene>
<dbReference type="PANTHER" id="PTHR43204:SF1">
    <property type="entry name" value="ABC TRANSPORTER I FAMILY MEMBER 6, CHLOROPLASTIC"/>
    <property type="match status" value="1"/>
</dbReference>
<dbReference type="Proteomes" id="UP001141327">
    <property type="component" value="Unassembled WGS sequence"/>
</dbReference>
<evidence type="ECO:0000256" key="3">
    <source>
        <dbReference type="SAM" id="MobiDB-lite"/>
    </source>
</evidence>
<dbReference type="InterPro" id="IPR017871">
    <property type="entry name" value="ABC_transporter-like_CS"/>
</dbReference>
<comment type="caution">
    <text evidence="5">The sequence shown here is derived from an EMBL/GenBank/DDBJ whole genome shotgun (WGS) entry which is preliminary data.</text>
</comment>
<evidence type="ECO:0000259" key="4">
    <source>
        <dbReference type="PROSITE" id="PS50893"/>
    </source>
</evidence>
<name>A0ABQ8UCB6_9EUKA</name>
<dbReference type="InterPro" id="IPR003593">
    <property type="entry name" value="AAA+_ATPase"/>
</dbReference>
<dbReference type="SMART" id="SM00382">
    <property type="entry name" value="AAA"/>
    <property type="match status" value="1"/>
</dbReference>
<evidence type="ECO:0000256" key="1">
    <source>
        <dbReference type="ARBA" id="ARBA00022741"/>
    </source>
</evidence>
<dbReference type="EMBL" id="JAPMOS010000097">
    <property type="protein sequence ID" value="KAJ4455673.1"/>
    <property type="molecule type" value="Genomic_DNA"/>
</dbReference>
<dbReference type="SUPFAM" id="SSF52540">
    <property type="entry name" value="P-loop containing nucleoside triphosphate hydrolases"/>
    <property type="match status" value="1"/>
</dbReference>
<dbReference type="NCBIfam" id="TIGR01978">
    <property type="entry name" value="sufC"/>
    <property type="match status" value="1"/>
</dbReference>
<reference evidence="5" key="1">
    <citation type="journal article" date="2022" name="bioRxiv">
        <title>Genomics of Preaxostyla Flagellates Illuminates Evolutionary Transitions and the Path Towards Mitochondrial Loss.</title>
        <authorList>
            <person name="Novak L.V.F."/>
            <person name="Treitli S.C."/>
            <person name="Pyrih J."/>
            <person name="Halakuc P."/>
            <person name="Pipaliya S.V."/>
            <person name="Vacek V."/>
            <person name="Brzon O."/>
            <person name="Soukal P."/>
            <person name="Eme L."/>
            <person name="Dacks J.B."/>
            <person name="Karnkowska A."/>
            <person name="Elias M."/>
            <person name="Hampl V."/>
        </authorList>
    </citation>
    <scope>NUCLEOTIDE SEQUENCE</scope>
    <source>
        <strain evidence="5">RCP-MX</strain>
    </source>
</reference>
<dbReference type="Pfam" id="PF00005">
    <property type="entry name" value="ABC_tran"/>
    <property type="match status" value="1"/>
</dbReference>
<evidence type="ECO:0000313" key="5">
    <source>
        <dbReference type="EMBL" id="KAJ4455673.1"/>
    </source>
</evidence>
<feature type="region of interest" description="Disordered" evidence="3">
    <location>
        <begin position="253"/>
        <end position="295"/>
    </location>
</feature>
<dbReference type="InterPro" id="IPR027417">
    <property type="entry name" value="P-loop_NTPase"/>
</dbReference>
<dbReference type="PANTHER" id="PTHR43204">
    <property type="entry name" value="ABC TRANSPORTER I FAMILY MEMBER 6, CHLOROPLASTIC"/>
    <property type="match status" value="1"/>
</dbReference>
<organism evidence="5 6">
    <name type="scientific">Paratrimastix pyriformis</name>
    <dbReference type="NCBI Taxonomy" id="342808"/>
    <lineage>
        <taxon>Eukaryota</taxon>
        <taxon>Metamonada</taxon>
        <taxon>Preaxostyla</taxon>
        <taxon>Paratrimastigidae</taxon>
        <taxon>Paratrimastix</taxon>
    </lineage>
</organism>
<evidence type="ECO:0000313" key="6">
    <source>
        <dbReference type="Proteomes" id="UP001141327"/>
    </source>
</evidence>
<accession>A0ABQ8UCB6</accession>
<sequence>MATPAPLLQIRNLQAEVTTDPPRQILKGINLTVRPGEVHAIMGPNGSGKSTLASVLSGGSSFRPTSGSVEFCGQSLLELKPEERAHLGLFIGFQYPPAIPGVANEYFLRTSVNAMRLARGQPIMDAAEFGKTLEKKMGELNLSERFMTRGVNEGFSGGEKKRNEILQMALLEPRVAILDEIDSGLDIDALKVVADGVNMLRQTHPEMGLVLITHWQRLLSYIVPTHIHVLAEGRIVHSGGPELAHKLEESGYDPLVRSTPAPGTPVPTEPTGTGMLPPPTPATLAQGPVASAPRE</sequence>
<dbReference type="InterPro" id="IPR010230">
    <property type="entry name" value="FeS-cluster_ATPase_SufC"/>
</dbReference>
<feature type="domain" description="ABC transporter" evidence="4">
    <location>
        <begin position="8"/>
        <end position="257"/>
    </location>
</feature>
<proteinExistence type="predicted"/>
<keyword evidence="6" id="KW-1185">Reference proteome</keyword>
<dbReference type="Gene3D" id="3.40.50.300">
    <property type="entry name" value="P-loop containing nucleotide triphosphate hydrolases"/>
    <property type="match status" value="1"/>
</dbReference>
<protein>
    <submittedName>
        <fullName evidence="5">Iron-sulfur cluster assembly ATPase SufC</fullName>
    </submittedName>
</protein>
<evidence type="ECO:0000256" key="2">
    <source>
        <dbReference type="ARBA" id="ARBA00022840"/>
    </source>
</evidence>
<dbReference type="CDD" id="cd03217">
    <property type="entry name" value="ABC_FeS_Assembly"/>
    <property type="match status" value="1"/>
</dbReference>
<dbReference type="PROSITE" id="PS00211">
    <property type="entry name" value="ABC_TRANSPORTER_1"/>
    <property type="match status" value="1"/>
</dbReference>
<keyword evidence="1" id="KW-0547">Nucleotide-binding</keyword>